<protein>
    <submittedName>
        <fullName evidence="4">Response regulator receiver domain-containing protein</fullName>
    </submittedName>
</protein>
<dbReference type="InterPro" id="IPR036457">
    <property type="entry name" value="PPM-type-like_dom_sf"/>
</dbReference>
<dbReference type="EMBL" id="SHKM01000001">
    <property type="protein sequence ID" value="RZT90488.1"/>
    <property type="molecule type" value="Genomic_DNA"/>
</dbReference>
<evidence type="ECO:0000313" key="4">
    <source>
        <dbReference type="EMBL" id="RZT90488.1"/>
    </source>
</evidence>
<name>A0ABY0IUM6_9RHOO</name>
<keyword evidence="5" id="KW-1185">Reference proteome</keyword>
<dbReference type="PANTHER" id="PTHR43156:SF2">
    <property type="entry name" value="STAGE II SPORULATION PROTEIN E"/>
    <property type="match status" value="1"/>
</dbReference>
<feature type="modified residue" description="4-aspartylphosphate" evidence="2">
    <location>
        <position position="76"/>
    </location>
</feature>
<keyword evidence="1" id="KW-0378">Hydrolase</keyword>
<feature type="domain" description="Response regulatory" evidence="3">
    <location>
        <begin position="27"/>
        <end position="143"/>
    </location>
</feature>
<dbReference type="Gene3D" id="3.60.40.10">
    <property type="entry name" value="PPM-type phosphatase domain"/>
    <property type="match status" value="1"/>
</dbReference>
<dbReference type="Gene3D" id="3.40.50.2300">
    <property type="match status" value="1"/>
</dbReference>
<dbReference type="PROSITE" id="PS50110">
    <property type="entry name" value="RESPONSE_REGULATORY"/>
    <property type="match status" value="1"/>
</dbReference>
<dbReference type="PANTHER" id="PTHR43156">
    <property type="entry name" value="STAGE II SPORULATION PROTEIN E-RELATED"/>
    <property type="match status" value="1"/>
</dbReference>
<evidence type="ECO:0000256" key="1">
    <source>
        <dbReference type="ARBA" id="ARBA00022801"/>
    </source>
</evidence>
<keyword evidence="2" id="KW-0597">Phosphoprotein</keyword>
<evidence type="ECO:0000259" key="3">
    <source>
        <dbReference type="PROSITE" id="PS50110"/>
    </source>
</evidence>
<dbReference type="InterPro" id="IPR001932">
    <property type="entry name" value="PPM-type_phosphatase-like_dom"/>
</dbReference>
<dbReference type="Pfam" id="PF07228">
    <property type="entry name" value="SpoIIE"/>
    <property type="match status" value="1"/>
</dbReference>
<dbReference type="SMART" id="SM00448">
    <property type="entry name" value="REC"/>
    <property type="match status" value="1"/>
</dbReference>
<evidence type="ECO:0000313" key="5">
    <source>
        <dbReference type="Proteomes" id="UP000292136"/>
    </source>
</evidence>
<accession>A0ABY0IUM6</accession>
<sequence>MSHASDQGSPGLPAGRGCPWRTPRRPIVLIVDDARENVEVLADCLQFEYDLRFAYNGPEALACAVDEPPPDLILLDVMMPGMDGYEVLDRLKSDPATAAIPVVFVTAMTAIRDEVRGLALGAVDFIGRPVSPSIVRARIRSHVALAEARRQLAEQNQWLMHERCLAEDILTRLRETETFDPHKLRYVLSSVDRSNGDMLLSAMTPDRRQWVLVGDISGHGPASAVVAPLLGHVFYSQAAENGDAEALLIELNRVMFQRLPLQMFMAFALVEVNAARDRLRVWNGGMPGCFNRSGRGKLTLVGSAYYPLGLQPNLGETEAPTELVFHPRDRFYLFTDGFCECEDENGKAFGEEAIFALLAEPGPRRSVQGIWLAAARYHGSDQFRDDLTLVELRP</sequence>
<dbReference type="InterPro" id="IPR011006">
    <property type="entry name" value="CheY-like_superfamily"/>
</dbReference>
<dbReference type="Proteomes" id="UP000292136">
    <property type="component" value="Unassembled WGS sequence"/>
</dbReference>
<dbReference type="RefSeq" id="WP_165397459.1">
    <property type="nucleotide sequence ID" value="NZ_SHKM01000001.1"/>
</dbReference>
<dbReference type="SUPFAM" id="SSF52172">
    <property type="entry name" value="CheY-like"/>
    <property type="match status" value="1"/>
</dbReference>
<dbReference type="SMART" id="SM00331">
    <property type="entry name" value="PP2C_SIG"/>
    <property type="match status" value="1"/>
</dbReference>
<organism evidence="4 5">
    <name type="scientific">Azospira oryzae</name>
    <dbReference type="NCBI Taxonomy" id="146939"/>
    <lineage>
        <taxon>Bacteria</taxon>
        <taxon>Pseudomonadati</taxon>
        <taxon>Pseudomonadota</taxon>
        <taxon>Betaproteobacteria</taxon>
        <taxon>Rhodocyclales</taxon>
        <taxon>Rhodocyclaceae</taxon>
        <taxon>Azospira</taxon>
    </lineage>
</organism>
<comment type="caution">
    <text evidence="4">The sequence shown here is derived from an EMBL/GenBank/DDBJ whole genome shotgun (WGS) entry which is preliminary data.</text>
</comment>
<dbReference type="Pfam" id="PF00072">
    <property type="entry name" value="Response_reg"/>
    <property type="match status" value="1"/>
</dbReference>
<dbReference type="InterPro" id="IPR052016">
    <property type="entry name" value="Bact_Sigma-Reg"/>
</dbReference>
<proteinExistence type="predicted"/>
<evidence type="ECO:0000256" key="2">
    <source>
        <dbReference type="PROSITE-ProRule" id="PRU00169"/>
    </source>
</evidence>
<dbReference type="InterPro" id="IPR001789">
    <property type="entry name" value="Sig_transdc_resp-reg_receiver"/>
</dbReference>
<reference evidence="4 5" key="1">
    <citation type="submission" date="2019-02" db="EMBL/GenBank/DDBJ databases">
        <title>Genomic Encyclopedia of Type Strains, Phase IV (KMG-IV): sequencing the most valuable type-strain genomes for metagenomic binning, comparative biology and taxonomic classification.</title>
        <authorList>
            <person name="Goeker M."/>
        </authorList>
    </citation>
    <scope>NUCLEOTIDE SEQUENCE [LARGE SCALE GENOMIC DNA]</scope>
    <source>
        <strain evidence="4 5">DSM 21223</strain>
    </source>
</reference>
<gene>
    <name evidence="4" type="ORF">EV678_1305</name>
</gene>